<dbReference type="CDD" id="cd06225">
    <property type="entry name" value="HAMP"/>
    <property type="match status" value="1"/>
</dbReference>
<dbReference type="SMART" id="SM00283">
    <property type="entry name" value="MA"/>
    <property type="match status" value="1"/>
</dbReference>
<dbReference type="EMBL" id="WWCU01000001">
    <property type="protein sequence ID" value="MYN05745.1"/>
    <property type="molecule type" value="Genomic_DNA"/>
</dbReference>
<keyword evidence="2" id="KW-0488">Methylation</keyword>
<dbReference type="InterPro" id="IPR004089">
    <property type="entry name" value="MCPsignal_dom"/>
</dbReference>
<dbReference type="Pfam" id="PF12729">
    <property type="entry name" value="4HB_MCP_1"/>
    <property type="match status" value="1"/>
</dbReference>
<dbReference type="Gene3D" id="6.10.340.10">
    <property type="match status" value="1"/>
</dbReference>
<organism evidence="8 9">
    <name type="scientific">Pseudoduganella aquatica</name>
    <dbReference type="NCBI Taxonomy" id="2660641"/>
    <lineage>
        <taxon>Bacteria</taxon>
        <taxon>Pseudomonadati</taxon>
        <taxon>Pseudomonadota</taxon>
        <taxon>Betaproteobacteria</taxon>
        <taxon>Burkholderiales</taxon>
        <taxon>Oxalobacteraceae</taxon>
        <taxon>Telluria group</taxon>
        <taxon>Pseudoduganella</taxon>
    </lineage>
</organism>
<evidence type="ECO:0000256" key="4">
    <source>
        <dbReference type="PROSITE-ProRule" id="PRU00284"/>
    </source>
</evidence>
<name>A0A7X4H6Q8_9BURK</name>
<comment type="subcellular location">
    <subcellularLocation>
        <location evidence="1">Membrane</location>
    </subcellularLocation>
</comment>
<feature type="domain" description="HAMP" evidence="7">
    <location>
        <begin position="212"/>
        <end position="264"/>
    </location>
</feature>
<proteinExistence type="inferred from homology"/>
<evidence type="ECO:0000259" key="7">
    <source>
        <dbReference type="PROSITE" id="PS50885"/>
    </source>
</evidence>
<dbReference type="GO" id="GO:0007165">
    <property type="term" value="P:signal transduction"/>
    <property type="evidence" value="ECO:0007669"/>
    <property type="project" value="UniProtKB-KW"/>
</dbReference>
<dbReference type="GO" id="GO:0006935">
    <property type="term" value="P:chemotaxis"/>
    <property type="evidence" value="ECO:0007669"/>
    <property type="project" value="TreeGrafter"/>
</dbReference>
<feature type="domain" description="Methyl-accepting transducer" evidence="6">
    <location>
        <begin position="269"/>
        <end position="498"/>
    </location>
</feature>
<protein>
    <submittedName>
        <fullName evidence="8">HAMP domain-containing protein</fullName>
    </submittedName>
</protein>
<evidence type="ECO:0000256" key="5">
    <source>
        <dbReference type="SAM" id="Phobius"/>
    </source>
</evidence>
<evidence type="ECO:0000256" key="3">
    <source>
        <dbReference type="ARBA" id="ARBA00029447"/>
    </source>
</evidence>
<keyword evidence="9" id="KW-1185">Reference proteome</keyword>
<evidence type="ECO:0000313" key="8">
    <source>
        <dbReference type="EMBL" id="MYN05745.1"/>
    </source>
</evidence>
<dbReference type="PROSITE" id="PS50111">
    <property type="entry name" value="CHEMOTAXIS_TRANSDUC_2"/>
    <property type="match status" value="1"/>
</dbReference>
<dbReference type="GO" id="GO:0005886">
    <property type="term" value="C:plasma membrane"/>
    <property type="evidence" value="ECO:0007669"/>
    <property type="project" value="TreeGrafter"/>
</dbReference>
<evidence type="ECO:0000256" key="2">
    <source>
        <dbReference type="ARBA" id="ARBA00022481"/>
    </source>
</evidence>
<dbReference type="Pfam" id="PF00672">
    <property type="entry name" value="HAMP"/>
    <property type="match status" value="1"/>
</dbReference>
<sequence>MTPSNLKIKHRLGAGFGVLLLLMSVMIFVGIGQFNTISASIRGIVERDWPGAAAASSIDSAAREDARRTLALFILTDREQRTKSYQQIDRDKLIIDAALLTLEQQASSPEEKALIKEIQAARTAYTTSFLEVADLVEGDALANASARMNSETFPRLDALLDLIKKMVALHQAQITAGGQQAASSVDFSRQVMLAIGGTALLVSLALAMWITASITRPLGHAVSIAKAVANGNLATDITVRSQDEMGQLLGALGEMNHSLVQTVSEVRQSTIRITASSTEIAEGNLHLSGRTELQASSLEETVRSIEQVTATVKQNADNAARANELAISASSVAKQGGNLVAQVVSTMGAIKSSSSKIVDIINVIDSIAFQTNILALNAAVEAARAGEQGRGFAVVAAEVRGLAQRSAVAAKEIKELIDDSVRRVDDGSELVDKAGHTMELIVVSVHQVTDIMSDITAASRAQSMEIDSVNAAIAQMDQITQQNAALVDKAAVSAQRMLNEANSLSSSVSAFDLGDRGQRLPPAHRIGA</sequence>
<dbReference type="InterPro" id="IPR047347">
    <property type="entry name" value="YvaQ-like_sensor"/>
</dbReference>
<gene>
    <name evidence="8" type="ORF">GTP77_00160</name>
</gene>
<dbReference type="Pfam" id="PF00015">
    <property type="entry name" value="MCPsignal"/>
    <property type="match status" value="1"/>
</dbReference>
<dbReference type="PANTHER" id="PTHR43531:SF14">
    <property type="entry name" value="METHYL-ACCEPTING CHEMOTAXIS PROTEIN I-RELATED"/>
    <property type="match status" value="1"/>
</dbReference>
<dbReference type="InterPro" id="IPR003660">
    <property type="entry name" value="HAMP_dom"/>
</dbReference>
<dbReference type="PROSITE" id="PS50885">
    <property type="entry name" value="HAMP"/>
    <property type="match status" value="1"/>
</dbReference>
<dbReference type="SMART" id="SM00304">
    <property type="entry name" value="HAMP"/>
    <property type="match status" value="1"/>
</dbReference>
<accession>A0A7X4H6Q8</accession>
<keyword evidence="5" id="KW-0812">Transmembrane</keyword>
<dbReference type="CDD" id="cd11386">
    <property type="entry name" value="MCP_signal"/>
    <property type="match status" value="1"/>
</dbReference>
<comment type="caution">
    <text evidence="8">The sequence shown here is derived from an EMBL/GenBank/DDBJ whole genome shotgun (WGS) entry which is preliminary data.</text>
</comment>
<keyword evidence="5" id="KW-1133">Transmembrane helix</keyword>
<comment type="similarity">
    <text evidence="3">Belongs to the methyl-accepting chemotaxis (MCP) protein family.</text>
</comment>
<dbReference type="Proteomes" id="UP000450676">
    <property type="component" value="Unassembled WGS sequence"/>
</dbReference>
<dbReference type="InterPro" id="IPR024478">
    <property type="entry name" value="HlyB_4HB_MCP"/>
</dbReference>
<evidence type="ECO:0000259" key="6">
    <source>
        <dbReference type="PROSITE" id="PS50111"/>
    </source>
</evidence>
<dbReference type="PANTHER" id="PTHR43531">
    <property type="entry name" value="PROTEIN ICFG"/>
    <property type="match status" value="1"/>
</dbReference>
<evidence type="ECO:0000256" key="1">
    <source>
        <dbReference type="ARBA" id="ARBA00004370"/>
    </source>
</evidence>
<evidence type="ECO:0000313" key="9">
    <source>
        <dbReference type="Proteomes" id="UP000450676"/>
    </source>
</evidence>
<dbReference type="Gene3D" id="1.10.287.950">
    <property type="entry name" value="Methyl-accepting chemotaxis protein"/>
    <property type="match status" value="1"/>
</dbReference>
<dbReference type="RefSeq" id="WP_161070148.1">
    <property type="nucleotide sequence ID" value="NZ_WWCU01000001.1"/>
</dbReference>
<feature type="transmembrane region" description="Helical" evidence="5">
    <location>
        <begin position="12"/>
        <end position="32"/>
    </location>
</feature>
<reference evidence="8 9" key="1">
    <citation type="submission" date="2019-12" db="EMBL/GenBank/DDBJ databases">
        <title>Novel species isolated from a subtropical stream in China.</title>
        <authorList>
            <person name="Lu H."/>
        </authorList>
    </citation>
    <scope>NUCLEOTIDE SEQUENCE [LARGE SCALE GENOMIC DNA]</scope>
    <source>
        <strain evidence="8 9">FT127W</strain>
    </source>
</reference>
<dbReference type="FunFam" id="1.10.287.950:FF:000001">
    <property type="entry name" value="Methyl-accepting chemotaxis sensory transducer"/>
    <property type="match status" value="1"/>
</dbReference>
<dbReference type="CDD" id="cd19411">
    <property type="entry name" value="MCP2201-like_sensor"/>
    <property type="match status" value="1"/>
</dbReference>
<dbReference type="SUPFAM" id="SSF58104">
    <property type="entry name" value="Methyl-accepting chemotaxis protein (MCP) signaling domain"/>
    <property type="match status" value="1"/>
</dbReference>
<dbReference type="AlphaFoldDB" id="A0A7X4H6Q8"/>
<keyword evidence="5" id="KW-0472">Membrane</keyword>
<dbReference type="GO" id="GO:0004888">
    <property type="term" value="F:transmembrane signaling receptor activity"/>
    <property type="evidence" value="ECO:0007669"/>
    <property type="project" value="TreeGrafter"/>
</dbReference>
<keyword evidence="4" id="KW-0807">Transducer</keyword>
<dbReference type="InterPro" id="IPR051310">
    <property type="entry name" value="MCP_chemotaxis"/>
</dbReference>